<sequence>MARRVGTIARGIRAPLAKAGDDVISLVIDSIKRACKDEGFSLRSRDVIGITESLVARTQGNYASIYHIAADISQKTSAEEIAVLFPIISRNRFSLILKGIALTGKTIHLFLNYPNDEVGNPVMDRDVLYDQDINPYIDLLDEKDYRTIPGLAIVHPFTGVDYVELYKSLAPKGKVNIYFSNDPKVALNYSSEILVANIHERSWTKKILSKAGAKRVLGLDDLLTEPVNGSGYNPEYGLLGSNMASEDKVKLFPRNCQEICEKIQSRLKNIFGVEVEVMIYGDGAFKDPKTGIWELADPVVSPGFTKGLTGTPKEIKLKYVIDKELEGSRSALEESVKERILKKKELDIDTNETLGTTPRMYTDLLGSLCDLTSGSGDKGTPIVLVQGYFDDYTAEW</sequence>
<dbReference type="Proteomes" id="UP000005273">
    <property type="component" value="Unassembled WGS sequence"/>
</dbReference>
<dbReference type="InterPro" id="IPR002847">
    <property type="entry name" value="F420-0_gamma-glut_ligase-dom"/>
</dbReference>
<keyword evidence="3" id="KW-1185">Reference proteome</keyword>
<protein>
    <recommendedName>
        <fullName evidence="1">Coenzyme F420:L-glutamate ligase-like domain-containing protein</fullName>
    </recommendedName>
</protein>
<evidence type="ECO:0000313" key="2">
    <source>
        <dbReference type="EMBL" id="KRT35533.1"/>
    </source>
</evidence>
<dbReference type="SUPFAM" id="SSF144010">
    <property type="entry name" value="CofE-like"/>
    <property type="match status" value="1"/>
</dbReference>
<dbReference type="eggNOG" id="COG1478">
    <property type="taxonomic scope" value="Bacteria"/>
</dbReference>
<dbReference type="OrthoDB" id="950at2"/>
<name>A0A0T5XAZ9_9BACT</name>
<accession>A0A0T5XAZ9</accession>
<dbReference type="EMBL" id="ACJX03000001">
    <property type="protein sequence ID" value="KRT35533.1"/>
    <property type="molecule type" value="Genomic_DNA"/>
</dbReference>
<reference evidence="3" key="1">
    <citation type="submission" date="2012-09" db="EMBL/GenBank/DDBJ databases">
        <authorList>
            <person name="Weinstock G."/>
            <person name="Sodergren E."/>
            <person name="Clifton S."/>
            <person name="Fulton L."/>
            <person name="Fulton B."/>
            <person name="Courtney L."/>
            <person name="Fronick C."/>
            <person name="Harrison M."/>
            <person name="Strong C."/>
            <person name="Farmer C."/>
            <person name="Delehaunty K."/>
            <person name="Markovic C."/>
            <person name="Hall O."/>
            <person name="Minx P."/>
            <person name="Tomlinson C."/>
            <person name="Mitreva M."/>
            <person name="Nelson J."/>
            <person name="Hou S."/>
            <person name="Wollam A."/>
            <person name="Pepin K.H."/>
            <person name="Johnson M."/>
            <person name="Bhonagiri V."/>
            <person name="Nash W.E."/>
            <person name="Suruliraj S."/>
            <person name="Warren W."/>
            <person name="Chinwalla A."/>
            <person name="Mardis E.R."/>
            <person name="Wilson R.K."/>
        </authorList>
    </citation>
    <scope>NUCLEOTIDE SEQUENCE [LARGE SCALE GENOMIC DNA]</scope>
    <source>
        <strain evidence="3">OS1</strain>
    </source>
</reference>
<feature type="domain" description="Coenzyme F420:L-glutamate ligase-like" evidence="1">
    <location>
        <begin position="11"/>
        <end position="387"/>
    </location>
</feature>
<comment type="caution">
    <text evidence="2">The sequence shown here is derived from an EMBL/GenBank/DDBJ whole genome shotgun (WGS) entry which is preliminary data.</text>
</comment>
<organism evidence="2 3">
    <name type="scientific">Acetomicrobium hydrogeniformans ATCC BAA-1850</name>
    <dbReference type="NCBI Taxonomy" id="592015"/>
    <lineage>
        <taxon>Bacteria</taxon>
        <taxon>Thermotogati</taxon>
        <taxon>Synergistota</taxon>
        <taxon>Synergistia</taxon>
        <taxon>Synergistales</taxon>
        <taxon>Acetomicrobiaceae</taxon>
        <taxon>Acetomicrobium</taxon>
    </lineage>
</organism>
<evidence type="ECO:0000313" key="3">
    <source>
        <dbReference type="Proteomes" id="UP000005273"/>
    </source>
</evidence>
<dbReference type="Gene3D" id="3.30.1330.100">
    <property type="entry name" value="CofE-like"/>
    <property type="match status" value="1"/>
</dbReference>
<gene>
    <name evidence="2" type="ORF">HMPREF1705_02766</name>
</gene>
<proteinExistence type="predicted"/>
<evidence type="ECO:0000259" key="1">
    <source>
        <dbReference type="Pfam" id="PF01996"/>
    </source>
</evidence>
<dbReference type="STRING" id="592015.HMPREF1705_02766"/>
<dbReference type="Pfam" id="PF01996">
    <property type="entry name" value="F420_ligase"/>
    <property type="match status" value="1"/>
</dbReference>
<dbReference type="RefSeq" id="WP_009201762.1">
    <property type="nucleotide sequence ID" value="NZ_ACJX03000001.1"/>
</dbReference>
<dbReference type="AlphaFoldDB" id="A0A0T5XAZ9"/>